<gene>
    <name evidence="1" type="ORF">U9M48_003463</name>
</gene>
<dbReference type="EMBL" id="CP144745">
    <property type="protein sequence ID" value="WVZ52406.1"/>
    <property type="molecule type" value="Genomic_DNA"/>
</dbReference>
<accession>A0AAQ3PLK6</accession>
<evidence type="ECO:0000313" key="2">
    <source>
        <dbReference type="Proteomes" id="UP001341281"/>
    </source>
</evidence>
<organism evidence="1 2">
    <name type="scientific">Paspalum notatum var. saurae</name>
    <dbReference type="NCBI Taxonomy" id="547442"/>
    <lineage>
        <taxon>Eukaryota</taxon>
        <taxon>Viridiplantae</taxon>
        <taxon>Streptophyta</taxon>
        <taxon>Embryophyta</taxon>
        <taxon>Tracheophyta</taxon>
        <taxon>Spermatophyta</taxon>
        <taxon>Magnoliopsida</taxon>
        <taxon>Liliopsida</taxon>
        <taxon>Poales</taxon>
        <taxon>Poaceae</taxon>
        <taxon>PACMAD clade</taxon>
        <taxon>Panicoideae</taxon>
        <taxon>Andropogonodae</taxon>
        <taxon>Paspaleae</taxon>
        <taxon>Paspalinae</taxon>
        <taxon>Paspalum</taxon>
    </lineage>
</organism>
<sequence>SHRIEVLRITEFTNPSAGSMMWQGLPVKDEVFWPLCQAGRPGGRGRAAWPTGQGTPDLVIFLLFSVDLVPTIKYSTQLVELC</sequence>
<evidence type="ECO:0000313" key="1">
    <source>
        <dbReference type="EMBL" id="WVZ52406.1"/>
    </source>
</evidence>
<feature type="non-terminal residue" evidence="1">
    <location>
        <position position="1"/>
    </location>
</feature>
<dbReference type="AlphaFoldDB" id="A0AAQ3PLK6"/>
<protein>
    <submittedName>
        <fullName evidence="1">Uncharacterized protein</fullName>
    </submittedName>
</protein>
<dbReference type="Proteomes" id="UP001341281">
    <property type="component" value="Chromosome 01"/>
</dbReference>
<proteinExistence type="predicted"/>
<reference evidence="1 2" key="1">
    <citation type="submission" date="2024-02" db="EMBL/GenBank/DDBJ databases">
        <title>High-quality chromosome-scale genome assembly of Pensacola bahiagrass (Paspalum notatum Flugge var. saurae).</title>
        <authorList>
            <person name="Vega J.M."/>
            <person name="Podio M."/>
            <person name="Orjuela J."/>
            <person name="Siena L.A."/>
            <person name="Pessino S.C."/>
            <person name="Combes M.C."/>
            <person name="Mariac C."/>
            <person name="Albertini E."/>
            <person name="Pupilli F."/>
            <person name="Ortiz J.P.A."/>
            <person name="Leblanc O."/>
        </authorList>
    </citation>
    <scope>NUCLEOTIDE SEQUENCE [LARGE SCALE GENOMIC DNA]</scope>
    <source>
        <strain evidence="1">R1</strain>
        <tissue evidence="1">Leaf</tissue>
    </source>
</reference>
<keyword evidence="2" id="KW-1185">Reference proteome</keyword>
<name>A0AAQ3PLK6_PASNO</name>